<keyword evidence="1" id="KW-1133">Transmembrane helix</keyword>
<keyword evidence="1" id="KW-0812">Transmembrane</keyword>
<dbReference type="EMBL" id="CP133647">
    <property type="protein sequence ID" value="WNH03016.1"/>
    <property type="molecule type" value="Genomic_DNA"/>
</dbReference>
<proteinExistence type="predicted"/>
<sequence>MNDEKTNEIKVSRLSTLCDPLLKEDIGILNKEQIENEGAIELINDKNCIIINEINSHRKSIIIPVLIGFLLGFVLFINDFIKTWEGNEKGYFRMVNYAKKIYGDDFYLNPKLPDNLRPYKYIADSKSISLLEYFYIRYMDNGFYEKSTVRGYLLLDGGFFLFFLTANVFLLYLLFFSYKLAPFVIDRKKKVFYTWAKGKMYIARYTQLEAVNSNGDLFFRTYGFDENNNLLIHTFKPRTPDIHNSRIGKAYLLAFMAKYLIQGKEAVSSVDFQRQRTLFASLFILRQEPKPIYWESQIEDILVELDKIMPPDTLQDEVISKESI</sequence>
<evidence type="ECO:0000256" key="1">
    <source>
        <dbReference type="SAM" id="Phobius"/>
    </source>
</evidence>
<accession>A0ABY9XKI9</accession>
<feature type="transmembrane region" description="Helical" evidence="1">
    <location>
        <begin position="159"/>
        <end position="181"/>
    </location>
</feature>
<keyword evidence="1" id="KW-0472">Membrane</keyword>
<keyword evidence="3" id="KW-1185">Reference proteome</keyword>
<evidence type="ECO:0000313" key="3">
    <source>
        <dbReference type="Proteomes" id="UP001300348"/>
    </source>
</evidence>
<protein>
    <submittedName>
        <fullName evidence="2">Uncharacterized protein</fullName>
    </submittedName>
</protein>
<dbReference type="GeneID" id="88854830"/>
<dbReference type="RefSeq" id="WP_189761385.1">
    <property type="nucleotide sequence ID" value="NZ_CAWPOQ010000127.1"/>
</dbReference>
<reference evidence="2 3" key="1">
    <citation type="journal article" date="2023" name="Access Microbiol">
        <title>The genome of a steinernematid-associated Pseudomonas piscis bacterium encodes the biosynthesis of insect toxins.</title>
        <authorList>
            <person name="Awori R.M."/>
            <person name="Hendre P."/>
            <person name="Amugune N.O."/>
        </authorList>
    </citation>
    <scope>NUCLEOTIDE SEQUENCE [LARGE SCALE GENOMIC DNA]</scope>
    <source>
        <strain evidence="2 3">97</strain>
    </source>
</reference>
<gene>
    <name evidence="2" type="ORF">QL112_004695</name>
</gene>
<name>A0ABY9XKI9_9GAMM</name>
<dbReference type="Proteomes" id="UP001300348">
    <property type="component" value="Chromosome"/>
</dbReference>
<evidence type="ECO:0000313" key="2">
    <source>
        <dbReference type="EMBL" id="WNH03016.1"/>
    </source>
</evidence>
<organism evidence="2 3">
    <name type="scientific">Xenorhabdus griffiniae</name>
    <dbReference type="NCBI Taxonomy" id="351672"/>
    <lineage>
        <taxon>Bacteria</taxon>
        <taxon>Pseudomonadati</taxon>
        <taxon>Pseudomonadota</taxon>
        <taxon>Gammaproteobacteria</taxon>
        <taxon>Enterobacterales</taxon>
        <taxon>Morganellaceae</taxon>
        <taxon>Xenorhabdus</taxon>
    </lineage>
</organism>
<feature type="transmembrane region" description="Helical" evidence="1">
    <location>
        <begin position="61"/>
        <end position="81"/>
    </location>
</feature>